<keyword evidence="9" id="KW-1185">Reference proteome</keyword>
<sequence length="466" mass="47857">MEEMGVIDRFLETFIAYIDSGFGLLAGDVAYLTTTLIVIDITLAGLFWALSQNADVMSGLLKKVLYVGFFAFIIGNFTLLANIVFESFASLGVKAGSSTLTAGDLMRPGYIAGVGFEAAEPLLAEIGDMLGPISFFHNFILIAVMFLAWAIILVAFFVLAVQLFVAILEFKLTTLAGFVLIPFALWNRTSFLAERVLGNVVTSGIKLMVLAVVIGIGSTLFASITDAFTGPGDTTLAQVMGTVLAAIVFLWMGVFAPGIASGLVTGAPQLGAGSVVGTTAAVGAGAILAGTGTVAAGRAAIGGASAAVKAGASMSGAARTSYDLGRLGSGADGWRGRAAGVAGMAQAGGDAVRRMAGRPFRSVGNAYRRGSEAAFAATGGTTGASSNESGASGSSPAWAQRLRTEQRLQHGRRQPETPERRGLIPCSGELPPITGKARIPKRPTRKPARSGMTGSDLPAYRPGTGG</sequence>
<comment type="similarity">
    <text evidence="2">Belongs to the TrbL/VirB6 family.</text>
</comment>
<feature type="transmembrane region" description="Helical" evidence="7">
    <location>
        <begin position="135"/>
        <end position="157"/>
    </location>
</feature>
<dbReference type="NCBIfam" id="NF010449">
    <property type="entry name" value="PRK13875.1"/>
    <property type="match status" value="1"/>
</dbReference>
<dbReference type="GO" id="GO:0016020">
    <property type="term" value="C:membrane"/>
    <property type="evidence" value="ECO:0007669"/>
    <property type="project" value="UniProtKB-SubCell"/>
</dbReference>
<evidence type="ECO:0000256" key="5">
    <source>
        <dbReference type="ARBA" id="ARBA00023136"/>
    </source>
</evidence>
<evidence type="ECO:0000256" key="6">
    <source>
        <dbReference type="SAM" id="MobiDB-lite"/>
    </source>
</evidence>
<dbReference type="GO" id="GO:0030255">
    <property type="term" value="P:protein secretion by the type IV secretion system"/>
    <property type="evidence" value="ECO:0007669"/>
    <property type="project" value="InterPro"/>
</dbReference>
<name>A0A062U2A4_9PROT</name>
<dbReference type="Proteomes" id="UP000027037">
    <property type="component" value="Unassembled WGS sequence"/>
</dbReference>
<dbReference type="EMBL" id="AWFF01000076">
    <property type="protein sequence ID" value="KCZ51878.1"/>
    <property type="molecule type" value="Genomic_DNA"/>
</dbReference>
<dbReference type="PATRIC" id="fig|1280946.3.peg.3075"/>
<evidence type="ECO:0000256" key="4">
    <source>
        <dbReference type="ARBA" id="ARBA00022989"/>
    </source>
</evidence>
<evidence type="ECO:0000256" key="7">
    <source>
        <dbReference type="SAM" id="Phobius"/>
    </source>
</evidence>
<keyword evidence="3 7" id="KW-0812">Transmembrane</keyword>
<feature type="transmembrane region" description="Helical" evidence="7">
    <location>
        <begin position="207"/>
        <end position="224"/>
    </location>
</feature>
<feature type="transmembrane region" description="Helical" evidence="7">
    <location>
        <begin position="63"/>
        <end position="85"/>
    </location>
</feature>
<feature type="transmembrane region" description="Helical" evidence="7">
    <location>
        <begin position="236"/>
        <end position="256"/>
    </location>
</feature>
<gene>
    <name evidence="8" type="ORF">HY29_04915</name>
</gene>
<evidence type="ECO:0000256" key="2">
    <source>
        <dbReference type="ARBA" id="ARBA00007802"/>
    </source>
</evidence>
<dbReference type="STRING" id="1280946.HY29_04915"/>
<evidence type="ECO:0000256" key="1">
    <source>
        <dbReference type="ARBA" id="ARBA00004141"/>
    </source>
</evidence>
<comment type="subcellular location">
    <subcellularLocation>
        <location evidence="1">Membrane</location>
        <topology evidence="1">Multi-pass membrane protein</topology>
    </subcellularLocation>
</comment>
<feature type="compositionally biased region" description="Basic and acidic residues" evidence="6">
    <location>
        <begin position="402"/>
        <end position="422"/>
    </location>
</feature>
<evidence type="ECO:0000313" key="8">
    <source>
        <dbReference type="EMBL" id="KCZ51878.1"/>
    </source>
</evidence>
<feature type="transmembrane region" description="Helical" evidence="7">
    <location>
        <begin position="163"/>
        <end position="186"/>
    </location>
</feature>
<keyword evidence="4 7" id="KW-1133">Transmembrane helix</keyword>
<keyword evidence="5 7" id="KW-0472">Membrane</keyword>
<proteinExistence type="inferred from homology"/>
<reference evidence="8 9" key="1">
    <citation type="journal article" date="2014" name="Antonie Van Leeuwenhoek">
        <title>Hyphomonas beringensis sp. nov. and Hyphomonas chukchiensis sp. nov., isolated from surface seawater of the Bering Sea and Chukchi Sea.</title>
        <authorList>
            <person name="Li C."/>
            <person name="Lai Q."/>
            <person name="Li G."/>
            <person name="Dong C."/>
            <person name="Wang J."/>
            <person name="Liao Y."/>
            <person name="Shao Z."/>
        </authorList>
    </citation>
    <scope>NUCLEOTIDE SEQUENCE [LARGE SCALE GENOMIC DNA]</scope>
    <source>
        <strain evidence="8 9">25B14_1</strain>
    </source>
</reference>
<feature type="region of interest" description="Disordered" evidence="6">
    <location>
        <begin position="377"/>
        <end position="466"/>
    </location>
</feature>
<evidence type="ECO:0000256" key="3">
    <source>
        <dbReference type="ARBA" id="ARBA00022692"/>
    </source>
</evidence>
<feature type="transmembrane region" description="Helical" evidence="7">
    <location>
        <begin position="29"/>
        <end position="51"/>
    </location>
</feature>
<comment type="caution">
    <text evidence="8">The sequence shown here is derived from an EMBL/GenBank/DDBJ whole genome shotgun (WGS) entry which is preliminary data.</text>
</comment>
<dbReference type="InterPro" id="IPR014150">
    <property type="entry name" value="Conjugal_tfr_TrbL"/>
</dbReference>
<dbReference type="eggNOG" id="COG3846">
    <property type="taxonomic scope" value="Bacteria"/>
</dbReference>
<protein>
    <submittedName>
        <fullName evidence="8">Conjugal transfer protein TrbL</fullName>
    </submittedName>
</protein>
<dbReference type="Pfam" id="PF04610">
    <property type="entry name" value="TrbL"/>
    <property type="match status" value="1"/>
</dbReference>
<organism evidence="8 9">
    <name type="scientific">Hyphomonas beringensis</name>
    <dbReference type="NCBI Taxonomy" id="1280946"/>
    <lineage>
        <taxon>Bacteria</taxon>
        <taxon>Pseudomonadati</taxon>
        <taxon>Pseudomonadota</taxon>
        <taxon>Alphaproteobacteria</taxon>
        <taxon>Hyphomonadales</taxon>
        <taxon>Hyphomonadaceae</taxon>
        <taxon>Hyphomonas</taxon>
    </lineage>
</organism>
<evidence type="ECO:0000313" key="9">
    <source>
        <dbReference type="Proteomes" id="UP000027037"/>
    </source>
</evidence>
<dbReference type="NCBIfam" id="TIGR02783">
    <property type="entry name" value="TrbL_P"/>
    <property type="match status" value="1"/>
</dbReference>
<feature type="compositionally biased region" description="Basic residues" evidence="6">
    <location>
        <begin position="438"/>
        <end position="448"/>
    </location>
</feature>
<dbReference type="InterPro" id="IPR007688">
    <property type="entry name" value="Conjugal_tfr_TrbL/VirB6"/>
</dbReference>
<accession>A0A062U2A4</accession>
<dbReference type="AlphaFoldDB" id="A0A062U2A4"/>
<feature type="compositionally biased region" description="Low complexity" evidence="6">
    <location>
        <begin position="377"/>
        <end position="395"/>
    </location>
</feature>